<dbReference type="SMART" id="SM00282">
    <property type="entry name" value="LamG"/>
    <property type="match status" value="1"/>
</dbReference>
<accession>A0ABY6KH98</accession>
<dbReference type="SUPFAM" id="SSF49899">
    <property type="entry name" value="Concanavalin A-like lectins/glucanases"/>
    <property type="match status" value="1"/>
</dbReference>
<feature type="domain" description="Laminin G" evidence="2">
    <location>
        <begin position="9"/>
        <end position="241"/>
    </location>
</feature>
<name>A0ABY6KH98_9ARAC</name>
<evidence type="ECO:0000259" key="2">
    <source>
        <dbReference type="PROSITE" id="PS50025"/>
    </source>
</evidence>
<evidence type="ECO:0000256" key="1">
    <source>
        <dbReference type="PROSITE-ProRule" id="PRU00122"/>
    </source>
</evidence>
<dbReference type="Gene3D" id="2.60.120.200">
    <property type="match status" value="1"/>
</dbReference>
<keyword evidence="4" id="KW-1185">Reference proteome</keyword>
<reference evidence="3 4" key="1">
    <citation type="submission" date="2022-01" db="EMBL/GenBank/DDBJ databases">
        <title>A chromosomal length assembly of Cordylochernes scorpioides.</title>
        <authorList>
            <person name="Zeh D."/>
            <person name="Zeh J."/>
        </authorList>
    </citation>
    <scope>NUCLEOTIDE SEQUENCE [LARGE SCALE GENOMIC DNA]</scope>
    <source>
        <strain evidence="3">IN4F17</strain>
        <tissue evidence="3">Whole Body</tissue>
    </source>
</reference>
<dbReference type="InterPro" id="IPR050372">
    <property type="entry name" value="Neurexin-related_CASP"/>
</dbReference>
<dbReference type="EMBL" id="CP092867">
    <property type="protein sequence ID" value="UYV68215.1"/>
    <property type="molecule type" value="Genomic_DNA"/>
</dbReference>
<dbReference type="InterPro" id="IPR013320">
    <property type="entry name" value="ConA-like_dom_sf"/>
</dbReference>
<dbReference type="Pfam" id="PF02210">
    <property type="entry name" value="Laminin_G_2"/>
    <property type="match status" value="1"/>
</dbReference>
<organism evidence="3 4">
    <name type="scientific">Cordylochernes scorpioides</name>
    <dbReference type="NCBI Taxonomy" id="51811"/>
    <lineage>
        <taxon>Eukaryota</taxon>
        <taxon>Metazoa</taxon>
        <taxon>Ecdysozoa</taxon>
        <taxon>Arthropoda</taxon>
        <taxon>Chelicerata</taxon>
        <taxon>Arachnida</taxon>
        <taxon>Pseudoscorpiones</taxon>
        <taxon>Cheliferoidea</taxon>
        <taxon>Chernetidae</taxon>
        <taxon>Cordylochernes</taxon>
    </lineage>
</organism>
<gene>
    <name evidence="3" type="ORF">LAZ67_5003409</name>
</gene>
<evidence type="ECO:0000313" key="4">
    <source>
        <dbReference type="Proteomes" id="UP001235939"/>
    </source>
</evidence>
<dbReference type="PANTHER" id="PTHR15036:SF89">
    <property type="entry name" value="NEUREXIN 1, ISOFORM F"/>
    <property type="match status" value="1"/>
</dbReference>
<dbReference type="PROSITE" id="PS50025">
    <property type="entry name" value="LAM_G_DOMAIN"/>
    <property type="match status" value="1"/>
</dbReference>
<dbReference type="Proteomes" id="UP001235939">
    <property type="component" value="Chromosome 05"/>
</dbReference>
<dbReference type="PANTHER" id="PTHR15036">
    <property type="entry name" value="PIKACHURIN-LIKE PROTEIN"/>
    <property type="match status" value="1"/>
</dbReference>
<sequence>MRAAKTPHLPVVFKSKYTHVALPPLKGPAPSLRLQFKTGEPNGLLAYHGDSLALELSGGHVVLTAGTRSVRSERSVNDHQWHEIAIERTTRHLLALRAPVVAPWNVAGVSSDRTIPAPGPFFLINQINPTSNAWVLVSMVKTVPQRTQINFADFFAVLTEHVLRTQVDGGKSLAVPGLMGPLQLSGLLYIGGLPRPKYDELPELKSRHGFLGCLASLEADGASLDLVADAAVPSTLVARGCPGTSSHPLSCSERC</sequence>
<proteinExistence type="predicted"/>
<protein>
    <submittedName>
        <fullName evidence="3">NRXN2</fullName>
    </submittedName>
</protein>
<dbReference type="InterPro" id="IPR001791">
    <property type="entry name" value="Laminin_G"/>
</dbReference>
<dbReference type="CDD" id="cd00110">
    <property type="entry name" value="LamG"/>
    <property type="match status" value="1"/>
</dbReference>
<evidence type="ECO:0000313" key="3">
    <source>
        <dbReference type="EMBL" id="UYV68215.1"/>
    </source>
</evidence>
<comment type="caution">
    <text evidence="1">Lacks conserved residue(s) required for the propagation of feature annotation.</text>
</comment>